<sequence length="45" mass="5289">IGILETNISNRELQLNRVNLKEYQTHVTKKQIEKQKRSGNTTNHI</sequence>
<dbReference type="Proteomes" id="UP000789702">
    <property type="component" value="Unassembled WGS sequence"/>
</dbReference>
<feature type="non-terminal residue" evidence="1">
    <location>
        <position position="45"/>
    </location>
</feature>
<name>A0ACA9PST5_9GLOM</name>
<comment type="caution">
    <text evidence="1">The sequence shown here is derived from an EMBL/GenBank/DDBJ whole genome shotgun (WGS) entry which is preliminary data.</text>
</comment>
<feature type="non-terminal residue" evidence="1">
    <location>
        <position position="1"/>
    </location>
</feature>
<proteinExistence type="predicted"/>
<keyword evidence="2" id="KW-1185">Reference proteome</keyword>
<evidence type="ECO:0000313" key="2">
    <source>
        <dbReference type="Proteomes" id="UP000789702"/>
    </source>
</evidence>
<gene>
    <name evidence="1" type="ORF">DHETER_LOCUS12975</name>
</gene>
<dbReference type="EMBL" id="CAJVPU010033852">
    <property type="protein sequence ID" value="CAG8723565.1"/>
    <property type="molecule type" value="Genomic_DNA"/>
</dbReference>
<evidence type="ECO:0000313" key="1">
    <source>
        <dbReference type="EMBL" id="CAG8723565.1"/>
    </source>
</evidence>
<accession>A0ACA9PST5</accession>
<organism evidence="1 2">
    <name type="scientific">Dentiscutata heterogama</name>
    <dbReference type="NCBI Taxonomy" id="1316150"/>
    <lineage>
        <taxon>Eukaryota</taxon>
        <taxon>Fungi</taxon>
        <taxon>Fungi incertae sedis</taxon>
        <taxon>Mucoromycota</taxon>
        <taxon>Glomeromycotina</taxon>
        <taxon>Glomeromycetes</taxon>
        <taxon>Diversisporales</taxon>
        <taxon>Gigasporaceae</taxon>
        <taxon>Dentiscutata</taxon>
    </lineage>
</organism>
<protein>
    <submittedName>
        <fullName evidence="1">1677_t:CDS:1</fullName>
    </submittedName>
</protein>
<reference evidence="1" key="1">
    <citation type="submission" date="2021-06" db="EMBL/GenBank/DDBJ databases">
        <authorList>
            <person name="Kallberg Y."/>
            <person name="Tangrot J."/>
            <person name="Rosling A."/>
        </authorList>
    </citation>
    <scope>NUCLEOTIDE SEQUENCE</scope>
    <source>
        <strain evidence="1">IL203A</strain>
    </source>
</reference>